<dbReference type="Gene3D" id="1.25.40.10">
    <property type="entry name" value="Tetratricopeptide repeat domain"/>
    <property type="match status" value="8"/>
</dbReference>
<evidence type="ECO:0000256" key="1">
    <source>
        <dbReference type="ARBA" id="ARBA00022737"/>
    </source>
</evidence>
<gene>
    <name evidence="4" type="ORF">GEAMG1_1535</name>
</gene>
<dbReference type="Pfam" id="PF14559">
    <property type="entry name" value="TPR_19"/>
    <property type="match status" value="2"/>
</dbReference>
<dbReference type="Pfam" id="PF13432">
    <property type="entry name" value="TPR_16"/>
    <property type="match status" value="6"/>
</dbReference>
<evidence type="ECO:0000256" key="2">
    <source>
        <dbReference type="ARBA" id="ARBA00022803"/>
    </source>
</evidence>
<feature type="repeat" description="TPR" evidence="3">
    <location>
        <begin position="58"/>
        <end position="91"/>
    </location>
</feature>
<dbReference type="PANTHER" id="PTHR45586">
    <property type="entry name" value="TPR REPEAT-CONTAINING PROTEIN PA4667"/>
    <property type="match status" value="1"/>
</dbReference>
<sequence length="882" mass="96271">MKIQHQVLLLALVAVIWGCTGKTGEELLAEGMQALREGKSGSAIVLLRSALDKEQNNSEVRYQLAHAYVAEGKFELAEREYLKVRHQNPDRAAIALDLAGVYVHLKKPDQAILQAEEYLAGKPDSADAREVIGKAHAMRGELREAESSLLQACRIEPGKQSAILALASLYLRQERAEEARTLLGGIIAKTPLHVKANNLYAEAELALGRKRSARAIYQRLVDGNHDDYQALYRAGLLDLELGETAQAARTADTLVSRFPKHAEGYRLKGFVLFAAKRYPEAIAVLQSANRLQPTIAGYYYLGLSLFGTGDLETALNQFRLILDRQPDFHQARMMTGVILLRQKRIDDAVAEVSRLVEADPGNALAHNLLGSAYMAKGMYVEGLRALDRSIALNPGLIDTYLKKGMIHLSQGKVGAVEADLATAVKTAPDAVHARLILSAFHLYRNNHAKALSTLGEGLSDQVTDAALHAGMARILFSEHRNAEAIRQLQKAKEKDTNSIDPYFLLADHYTVTGDADKALAEYGAVLRKQPANLQALLRMAALLDDRTRHDEARALLLKAKESREPAAYVALAHHHERGGRLQEAQAVYAEALGVLPRSTIILEEQGRLYLKNGQYAEALKSFDAIETISPEAGIPLLVAAHRSRNNRAEAIKAAQRAIEAKPAASFGYLLLASLYADQSNFDPAMAELKKAMDRDRRNPQPALALAGLQAKAGNHDQALATCNTVVRTFPQYAPAYAALAGILDARGEKKEAVKQYRAALSLAGSYLPALNNLAQLCADGFCGRDEALRLAERASAIAGDSPEVLDTLGYALLKNGRLDEALTQLRKAEARLAGNPTIQYHLALVHAARGEQKQAVERLQAALRSPEFDEAAQARRLLAKLN</sequence>
<organism evidence="4 5">
    <name type="scientific">Trichlorobacter ammonificans</name>
    <dbReference type="NCBI Taxonomy" id="2916410"/>
    <lineage>
        <taxon>Bacteria</taxon>
        <taxon>Pseudomonadati</taxon>
        <taxon>Thermodesulfobacteriota</taxon>
        <taxon>Desulfuromonadia</taxon>
        <taxon>Geobacterales</taxon>
        <taxon>Geobacteraceae</taxon>
        <taxon>Trichlorobacter</taxon>
    </lineage>
</organism>
<protein>
    <submittedName>
        <fullName evidence="4">TPR domain lipoprotein</fullName>
    </submittedName>
</protein>
<dbReference type="InterPro" id="IPR019734">
    <property type="entry name" value="TPR_rpt"/>
</dbReference>
<keyword evidence="1" id="KW-0677">Repeat</keyword>
<proteinExistence type="predicted"/>
<feature type="repeat" description="TPR" evidence="3">
    <location>
        <begin position="599"/>
        <end position="632"/>
    </location>
</feature>
<evidence type="ECO:0000313" key="5">
    <source>
        <dbReference type="Proteomes" id="UP001295463"/>
    </source>
</evidence>
<dbReference type="Pfam" id="PF09295">
    <property type="entry name" value="ChAPs"/>
    <property type="match status" value="1"/>
</dbReference>
<reference evidence="4 5" key="1">
    <citation type="submission" date="2022-03" db="EMBL/GenBank/DDBJ databases">
        <authorList>
            <person name="Koch H."/>
        </authorList>
    </citation>
    <scope>NUCLEOTIDE SEQUENCE [LARGE SCALE GENOMIC DNA]</scope>
    <source>
        <strain evidence="4 5">G1</strain>
    </source>
</reference>
<dbReference type="Proteomes" id="UP001295463">
    <property type="component" value="Chromosome"/>
</dbReference>
<dbReference type="InterPro" id="IPR051012">
    <property type="entry name" value="CellSynth/LPSAsmb/PSIAsmb"/>
</dbReference>
<keyword evidence="2 3" id="KW-0802">TPR repeat</keyword>
<dbReference type="SUPFAM" id="SSF48452">
    <property type="entry name" value="TPR-like"/>
    <property type="match status" value="4"/>
</dbReference>
<dbReference type="InterPro" id="IPR011990">
    <property type="entry name" value="TPR-like_helical_dom_sf"/>
</dbReference>
<evidence type="ECO:0000256" key="3">
    <source>
        <dbReference type="PROSITE-ProRule" id="PRU00339"/>
    </source>
</evidence>
<keyword evidence="5" id="KW-1185">Reference proteome</keyword>
<dbReference type="InterPro" id="IPR015374">
    <property type="entry name" value="ChAPs"/>
</dbReference>
<dbReference type="PROSITE" id="PS50005">
    <property type="entry name" value="TPR"/>
    <property type="match status" value="5"/>
</dbReference>
<dbReference type="EMBL" id="OW150024">
    <property type="protein sequence ID" value="CAH2031365.1"/>
    <property type="molecule type" value="Genomic_DNA"/>
</dbReference>
<keyword evidence="4" id="KW-0449">Lipoprotein</keyword>
<dbReference type="NCBIfam" id="TIGR02917">
    <property type="entry name" value="PEP_TPR_lipo"/>
    <property type="match status" value="1"/>
</dbReference>
<feature type="repeat" description="TPR" evidence="3">
    <location>
        <begin position="295"/>
        <end position="328"/>
    </location>
</feature>
<dbReference type="InterPro" id="IPR014266">
    <property type="entry name" value="PEP-CTERM_TPR_PrsT"/>
</dbReference>
<name>A0ABM9D829_9BACT</name>
<dbReference type="RefSeq" id="WP_305732194.1">
    <property type="nucleotide sequence ID" value="NZ_OW150024.1"/>
</dbReference>
<dbReference type="PANTHER" id="PTHR45586:SF1">
    <property type="entry name" value="LIPOPOLYSACCHARIDE ASSEMBLY PROTEIN B"/>
    <property type="match status" value="1"/>
</dbReference>
<evidence type="ECO:0000313" key="4">
    <source>
        <dbReference type="EMBL" id="CAH2031365.1"/>
    </source>
</evidence>
<dbReference type="SMART" id="SM00028">
    <property type="entry name" value="TPR"/>
    <property type="match status" value="18"/>
</dbReference>
<feature type="repeat" description="TPR" evidence="3">
    <location>
        <begin position="665"/>
        <end position="698"/>
    </location>
</feature>
<accession>A0ABM9D829</accession>
<feature type="repeat" description="TPR" evidence="3">
    <location>
        <begin position="363"/>
        <end position="396"/>
    </location>
</feature>